<keyword evidence="5" id="KW-0456">Lyase</keyword>
<comment type="caution">
    <text evidence="9">The sequence shown here is derived from an EMBL/GenBank/DDBJ whole genome shotgun (WGS) entry which is preliminary data.</text>
</comment>
<dbReference type="STRING" id="39966.A0A369JJK9"/>
<dbReference type="GO" id="GO:0015976">
    <property type="term" value="P:carbon utilization"/>
    <property type="evidence" value="ECO:0007669"/>
    <property type="project" value="InterPro"/>
</dbReference>
<organism evidence="9 10">
    <name type="scientific">Hypsizygus marmoreus</name>
    <name type="common">White beech mushroom</name>
    <name type="synonym">Agaricus marmoreus</name>
    <dbReference type="NCBI Taxonomy" id="39966"/>
    <lineage>
        <taxon>Eukaryota</taxon>
        <taxon>Fungi</taxon>
        <taxon>Dikarya</taxon>
        <taxon>Basidiomycota</taxon>
        <taxon>Agaricomycotina</taxon>
        <taxon>Agaricomycetes</taxon>
        <taxon>Agaricomycetidae</taxon>
        <taxon>Agaricales</taxon>
        <taxon>Tricholomatineae</taxon>
        <taxon>Lyophyllaceae</taxon>
        <taxon>Hypsizygus</taxon>
    </lineage>
</organism>
<dbReference type="Pfam" id="PF00484">
    <property type="entry name" value="Pro_CA"/>
    <property type="match status" value="1"/>
</dbReference>
<name>A0A369JJK9_HYPMA</name>
<feature type="region of interest" description="Disordered" evidence="8">
    <location>
        <begin position="45"/>
        <end position="66"/>
    </location>
</feature>
<evidence type="ECO:0000256" key="4">
    <source>
        <dbReference type="ARBA" id="ARBA00022833"/>
    </source>
</evidence>
<dbReference type="GO" id="GO:0034599">
    <property type="term" value="P:cellular response to oxidative stress"/>
    <property type="evidence" value="ECO:0007669"/>
    <property type="project" value="TreeGrafter"/>
</dbReference>
<dbReference type="AlphaFoldDB" id="A0A369JJK9"/>
<dbReference type="SUPFAM" id="SSF53056">
    <property type="entry name" value="beta-carbonic anhydrase, cab"/>
    <property type="match status" value="1"/>
</dbReference>
<evidence type="ECO:0000313" key="10">
    <source>
        <dbReference type="Proteomes" id="UP000076154"/>
    </source>
</evidence>
<feature type="binding site" evidence="7">
    <location>
        <position position="143"/>
    </location>
    <ligand>
        <name>Zn(2+)</name>
        <dbReference type="ChEBI" id="CHEBI:29105"/>
    </ligand>
</feature>
<sequence length="351" mass="38825">MLLAVMRSMLRAPRYTFATSPTLHRATLSLLHPLSLTDQHKYRLKHRRHCSHSSSNAPNDDNDANINKENSAWKILNRLPSPECIQPPTAANAQGAMFLPEIEALYRGNQKFRDMIAATTPELLRDLAKQGQRPPFMLLDCSDSRVGEQVIFSAEPGTLFTTGNVANQFHEHDLNSKSVLQYAVSTLLVKHVVVMGHYGCGGVAAATLPQPPPATRAEDPVDNVDNAVQDWILPIRAIYGTSERKEIVEHRERRATLGNRKREIGGKEAGEQLPDLHDPAFRALVEENVKANVQRIARSTVISNHYTHSAPQPVYVHGWVYDIETGEVADLGVTVGPPGVDVPASPFPLLR</sequence>
<dbReference type="PROSITE" id="PS00705">
    <property type="entry name" value="PROK_CO2_ANHYDRASE_2"/>
    <property type="match status" value="1"/>
</dbReference>
<gene>
    <name evidence="9" type="primary">can_2</name>
    <name evidence="9" type="ORF">Hypma_012125</name>
</gene>
<dbReference type="EC" id="4.2.1.1" evidence="2"/>
<dbReference type="InterPro" id="IPR001765">
    <property type="entry name" value="Carbonic_anhydrase"/>
</dbReference>
<evidence type="ECO:0000256" key="6">
    <source>
        <dbReference type="ARBA" id="ARBA00048348"/>
    </source>
</evidence>
<dbReference type="InterPro" id="IPR036874">
    <property type="entry name" value="Carbonic_anhydrase_sf"/>
</dbReference>
<dbReference type="InterPro" id="IPR015892">
    <property type="entry name" value="Carbonic_anhydrase_CS"/>
</dbReference>
<evidence type="ECO:0000256" key="1">
    <source>
        <dbReference type="ARBA" id="ARBA00006217"/>
    </source>
</evidence>
<keyword evidence="3 7" id="KW-0479">Metal-binding</keyword>
<keyword evidence="10" id="KW-1185">Reference proteome</keyword>
<feature type="binding site" evidence="7">
    <location>
        <position position="197"/>
    </location>
    <ligand>
        <name>Zn(2+)</name>
        <dbReference type="ChEBI" id="CHEBI:29105"/>
    </ligand>
</feature>
<evidence type="ECO:0000256" key="5">
    <source>
        <dbReference type="ARBA" id="ARBA00023239"/>
    </source>
</evidence>
<dbReference type="OrthoDB" id="10248475at2759"/>
<evidence type="ECO:0000256" key="7">
    <source>
        <dbReference type="PIRSR" id="PIRSR601765-1"/>
    </source>
</evidence>
<dbReference type="Proteomes" id="UP000076154">
    <property type="component" value="Unassembled WGS sequence"/>
</dbReference>
<comment type="catalytic activity">
    <reaction evidence="6">
        <text>hydrogencarbonate + H(+) = CO2 + H2O</text>
        <dbReference type="Rhea" id="RHEA:10748"/>
        <dbReference type="ChEBI" id="CHEBI:15377"/>
        <dbReference type="ChEBI" id="CHEBI:15378"/>
        <dbReference type="ChEBI" id="CHEBI:16526"/>
        <dbReference type="ChEBI" id="CHEBI:17544"/>
        <dbReference type="EC" id="4.2.1.1"/>
    </reaction>
</comment>
<dbReference type="InParanoid" id="A0A369JJK9"/>
<keyword evidence="4 7" id="KW-0862">Zinc</keyword>
<comment type="cofactor">
    <cofactor evidence="7">
        <name>Zn(2+)</name>
        <dbReference type="ChEBI" id="CHEBI:29105"/>
    </cofactor>
    <text evidence="7">Binds 1 zinc ion per subunit.</text>
</comment>
<feature type="binding site" evidence="7">
    <location>
        <position position="141"/>
    </location>
    <ligand>
        <name>Zn(2+)</name>
        <dbReference type="ChEBI" id="CHEBI:29105"/>
    </ligand>
</feature>
<accession>A0A369JJK9</accession>
<protein>
    <recommendedName>
        <fullName evidence="2">carbonic anhydrase</fullName>
        <ecNumber evidence="2">4.2.1.1</ecNumber>
    </recommendedName>
</protein>
<dbReference type="PANTHER" id="PTHR11002:SF76">
    <property type="entry name" value="CARBONIC ANHYDRASE"/>
    <property type="match status" value="1"/>
</dbReference>
<dbReference type="Gene3D" id="3.40.1050.10">
    <property type="entry name" value="Carbonic anhydrase"/>
    <property type="match status" value="1"/>
</dbReference>
<feature type="binding site" evidence="7">
    <location>
        <position position="200"/>
    </location>
    <ligand>
        <name>Zn(2+)</name>
        <dbReference type="ChEBI" id="CHEBI:29105"/>
    </ligand>
</feature>
<dbReference type="GO" id="GO:0008270">
    <property type="term" value="F:zinc ion binding"/>
    <property type="evidence" value="ECO:0007669"/>
    <property type="project" value="InterPro"/>
</dbReference>
<dbReference type="PANTHER" id="PTHR11002">
    <property type="entry name" value="CARBONIC ANHYDRASE"/>
    <property type="match status" value="1"/>
</dbReference>
<evidence type="ECO:0000256" key="2">
    <source>
        <dbReference type="ARBA" id="ARBA00012925"/>
    </source>
</evidence>
<feature type="compositionally biased region" description="Low complexity" evidence="8">
    <location>
        <begin position="53"/>
        <end position="66"/>
    </location>
</feature>
<dbReference type="EMBL" id="LUEZ02000058">
    <property type="protein sequence ID" value="RDB20595.1"/>
    <property type="molecule type" value="Genomic_DNA"/>
</dbReference>
<evidence type="ECO:0000313" key="9">
    <source>
        <dbReference type="EMBL" id="RDB20595.1"/>
    </source>
</evidence>
<dbReference type="GO" id="GO:0071244">
    <property type="term" value="P:cellular response to carbon dioxide"/>
    <property type="evidence" value="ECO:0007669"/>
    <property type="project" value="TreeGrafter"/>
</dbReference>
<proteinExistence type="inferred from homology"/>
<reference evidence="9" key="1">
    <citation type="submission" date="2018-04" db="EMBL/GenBank/DDBJ databases">
        <title>Whole genome sequencing of Hypsizygus marmoreus.</title>
        <authorList>
            <person name="Choi I.-G."/>
            <person name="Min B."/>
            <person name="Kim J.-G."/>
            <person name="Kim S."/>
            <person name="Oh Y.-L."/>
            <person name="Kong W.-S."/>
            <person name="Park H."/>
            <person name="Jeong J."/>
            <person name="Song E.-S."/>
        </authorList>
    </citation>
    <scope>NUCLEOTIDE SEQUENCE [LARGE SCALE GENOMIC DNA]</scope>
    <source>
        <strain evidence="9">51987-8</strain>
    </source>
</reference>
<evidence type="ECO:0000256" key="3">
    <source>
        <dbReference type="ARBA" id="ARBA00022723"/>
    </source>
</evidence>
<comment type="similarity">
    <text evidence="1">Belongs to the beta-class carbonic anhydrase family.</text>
</comment>
<evidence type="ECO:0000256" key="8">
    <source>
        <dbReference type="SAM" id="MobiDB-lite"/>
    </source>
</evidence>
<dbReference type="GO" id="GO:0004089">
    <property type="term" value="F:carbonate dehydratase activity"/>
    <property type="evidence" value="ECO:0007669"/>
    <property type="project" value="UniProtKB-EC"/>
</dbReference>
<dbReference type="SMART" id="SM00947">
    <property type="entry name" value="Pro_CA"/>
    <property type="match status" value="1"/>
</dbReference>